<dbReference type="Proteomes" id="UP001208570">
    <property type="component" value="Unassembled WGS sequence"/>
</dbReference>
<keyword evidence="1" id="KW-0732">Signal</keyword>
<reference evidence="2" key="1">
    <citation type="journal article" date="2023" name="Mol. Biol. Evol.">
        <title>Third-Generation Sequencing Reveals the Adaptive Role of the Epigenome in Three Deep-Sea Polychaetes.</title>
        <authorList>
            <person name="Perez M."/>
            <person name="Aroh O."/>
            <person name="Sun Y."/>
            <person name="Lan Y."/>
            <person name="Juniper S.K."/>
            <person name="Young C.R."/>
            <person name="Angers B."/>
            <person name="Qian P.Y."/>
        </authorList>
    </citation>
    <scope>NUCLEOTIDE SEQUENCE</scope>
    <source>
        <strain evidence="2">P08H-3</strain>
    </source>
</reference>
<sequence>MKMVLFVLFLCLFVPVGCGNPTIFVCKRYYYGNGVCIETGYGICVTGDNSFSSLSVCASHCMVSPPDVICNEAVQPQTCYRHFYDPVSNQCKECGFTKCATPDNAYWTPSGCIHCIQTVCLLLRNKPHREVSQLHHYINEEEITIAIINASNVASLLIQLDMKLNDMLKTLLDREGADRPERRMALVEMELAKYNIDTIALCETKFSESGSLNDLEYSFFWSGKPEGERREAGIGLLPKRISSQSCQKCHGQ</sequence>
<feature type="signal peptide" evidence="1">
    <location>
        <begin position="1"/>
        <end position="19"/>
    </location>
</feature>
<organism evidence="2 3">
    <name type="scientific">Paralvinella palmiformis</name>
    <dbReference type="NCBI Taxonomy" id="53620"/>
    <lineage>
        <taxon>Eukaryota</taxon>
        <taxon>Metazoa</taxon>
        <taxon>Spiralia</taxon>
        <taxon>Lophotrochozoa</taxon>
        <taxon>Annelida</taxon>
        <taxon>Polychaeta</taxon>
        <taxon>Sedentaria</taxon>
        <taxon>Canalipalpata</taxon>
        <taxon>Terebellida</taxon>
        <taxon>Terebelliformia</taxon>
        <taxon>Alvinellidae</taxon>
        <taxon>Paralvinella</taxon>
    </lineage>
</organism>
<name>A0AAD9NGT2_9ANNE</name>
<accession>A0AAD9NGT2</accession>
<evidence type="ECO:0000313" key="3">
    <source>
        <dbReference type="Proteomes" id="UP001208570"/>
    </source>
</evidence>
<keyword evidence="3" id="KW-1185">Reference proteome</keyword>
<dbReference type="EMBL" id="JAODUP010000009">
    <property type="protein sequence ID" value="KAK2169510.1"/>
    <property type="molecule type" value="Genomic_DNA"/>
</dbReference>
<dbReference type="AlphaFoldDB" id="A0AAD9NGT2"/>
<feature type="chain" id="PRO_5042038899" evidence="1">
    <location>
        <begin position="20"/>
        <end position="252"/>
    </location>
</feature>
<protein>
    <submittedName>
        <fullName evidence="2">Uncharacterized protein</fullName>
    </submittedName>
</protein>
<evidence type="ECO:0000313" key="2">
    <source>
        <dbReference type="EMBL" id="KAK2169510.1"/>
    </source>
</evidence>
<gene>
    <name evidence="2" type="ORF">LSH36_9g09049</name>
</gene>
<proteinExistence type="predicted"/>
<evidence type="ECO:0000256" key="1">
    <source>
        <dbReference type="SAM" id="SignalP"/>
    </source>
</evidence>
<comment type="caution">
    <text evidence="2">The sequence shown here is derived from an EMBL/GenBank/DDBJ whole genome shotgun (WGS) entry which is preliminary data.</text>
</comment>